<reference evidence="1 2" key="1">
    <citation type="submission" date="2007-04" db="EMBL/GenBank/DDBJ databases">
        <authorList>
            <person name="Fulton L."/>
            <person name="Clifton S."/>
            <person name="Fulton B."/>
            <person name="Xu J."/>
            <person name="Minx P."/>
            <person name="Pepin K.H."/>
            <person name="Johnson M."/>
            <person name="Thiruvilangam P."/>
            <person name="Bhonagiri V."/>
            <person name="Nash W.E."/>
            <person name="Mardis E.R."/>
            <person name="Wilson R.K."/>
        </authorList>
    </citation>
    <scope>NUCLEOTIDE SEQUENCE [LARGE SCALE GENOMIC DNA]</scope>
    <source>
        <strain evidence="1 2">ATCC 29799</strain>
    </source>
</reference>
<sequence>MAGRIFALPDEKKNKRPGGIAAWTQVAAKAAIAKLKG</sequence>
<evidence type="ECO:0000313" key="1">
    <source>
        <dbReference type="EMBL" id="EDM97508.1"/>
    </source>
</evidence>
<organism evidence="1 2">
    <name type="scientific">Pseudoflavonifractor capillosus ATCC 29799</name>
    <dbReference type="NCBI Taxonomy" id="411467"/>
    <lineage>
        <taxon>Bacteria</taxon>
        <taxon>Bacillati</taxon>
        <taxon>Bacillota</taxon>
        <taxon>Clostridia</taxon>
        <taxon>Eubacteriales</taxon>
        <taxon>Oscillospiraceae</taxon>
        <taxon>Pseudoflavonifractor</taxon>
    </lineage>
</organism>
<name>A6P2C1_9FIRM</name>
<dbReference type="STRING" id="411467.BACCAP_04651"/>
<accession>A6P2C1</accession>
<dbReference type="Proteomes" id="UP000003639">
    <property type="component" value="Unassembled WGS sequence"/>
</dbReference>
<dbReference type="EMBL" id="AAXG02000053">
    <property type="protein sequence ID" value="EDM97508.1"/>
    <property type="molecule type" value="Genomic_DNA"/>
</dbReference>
<protein>
    <submittedName>
        <fullName evidence="1">Uncharacterized protein</fullName>
    </submittedName>
</protein>
<comment type="caution">
    <text evidence="1">The sequence shown here is derived from an EMBL/GenBank/DDBJ whole genome shotgun (WGS) entry which is preliminary data.</text>
</comment>
<dbReference type="AlphaFoldDB" id="A6P2C1"/>
<keyword evidence="2" id="KW-1185">Reference proteome</keyword>
<evidence type="ECO:0000313" key="2">
    <source>
        <dbReference type="Proteomes" id="UP000003639"/>
    </source>
</evidence>
<reference evidence="1 2" key="2">
    <citation type="submission" date="2007-06" db="EMBL/GenBank/DDBJ databases">
        <title>Draft genome sequence of Pseudoflavonifractor capillosus ATCC 29799.</title>
        <authorList>
            <person name="Sudarsanam P."/>
            <person name="Ley R."/>
            <person name="Guruge J."/>
            <person name="Turnbaugh P.J."/>
            <person name="Mahowald M."/>
            <person name="Liep D."/>
            <person name="Gordon J."/>
        </authorList>
    </citation>
    <scope>NUCLEOTIDE SEQUENCE [LARGE SCALE GENOMIC DNA]</scope>
    <source>
        <strain evidence="1 2">ATCC 29799</strain>
    </source>
</reference>
<gene>
    <name evidence="1" type="ORF">BACCAP_04651</name>
</gene>
<proteinExistence type="predicted"/>